<gene>
    <name evidence="2" type="ORF">BGZ99_006247</name>
</gene>
<evidence type="ECO:0000313" key="2">
    <source>
        <dbReference type="EMBL" id="KAG0328074.1"/>
    </source>
</evidence>
<dbReference type="Proteomes" id="UP000738325">
    <property type="component" value="Unassembled WGS sequence"/>
</dbReference>
<dbReference type="InterPro" id="IPR032675">
    <property type="entry name" value="LRR_dom_sf"/>
</dbReference>
<name>A0A9P6UZJ5_9FUNG</name>
<reference evidence="2" key="1">
    <citation type="journal article" date="2020" name="Fungal Divers.">
        <title>Resolving the Mortierellaceae phylogeny through synthesis of multi-gene phylogenetics and phylogenomics.</title>
        <authorList>
            <person name="Vandepol N."/>
            <person name="Liber J."/>
            <person name="Desiro A."/>
            <person name="Na H."/>
            <person name="Kennedy M."/>
            <person name="Barry K."/>
            <person name="Grigoriev I.V."/>
            <person name="Miller A.N."/>
            <person name="O'Donnell K."/>
            <person name="Stajich J.E."/>
            <person name="Bonito G."/>
        </authorList>
    </citation>
    <scope>NUCLEOTIDE SEQUENCE</scope>
    <source>
        <strain evidence="2">REB-010B</strain>
    </source>
</reference>
<evidence type="ECO:0000256" key="1">
    <source>
        <dbReference type="SAM" id="MobiDB-lite"/>
    </source>
</evidence>
<comment type="caution">
    <text evidence="2">The sequence shown here is derived from an EMBL/GenBank/DDBJ whole genome shotgun (WGS) entry which is preliminary data.</text>
</comment>
<keyword evidence="3" id="KW-1185">Reference proteome</keyword>
<dbReference type="OrthoDB" id="2398010at2759"/>
<dbReference type="AlphaFoldDB" id="A0A9P6UZJ5"/>
<feature type="region of interest" description="Disordered" evidence="1">
    <location>
        <begin position="105"/>
        <end position="132"/>
    </location>
</feature>
<evidence type="ECO:0000313" key="3">
    <source>
        <dbReference type="Proteomes" id="UP000738325"/>
    </source>
</evidence>
<accession>A0A9P6UZJ5</accession>
<sequence>MDNFTISIINNILRRNPNIEDLYIQCNFDELRMRDLIETMHVLVEMEKLKKLAMFGFYGVLPNTLDFLLDRLPKLEALHLHEWEYEEHPGLALDLETGHLVSKDEGVDGQRTTHQPPPSPTPSRSQYQQQKHQLPVPRALRTLRIADSNCPFDTTLKVASYSPLLNRLQFSNDLGQQTWPMGFAQQLLSFCPRLDELDLSDTSLQKGRFKDLLTALPRLRRLCVRNQGPSYDTILGHINKSLPVFGTTLEEVDLDCGEREYQDMSTCSEIFIMLASFPKLRKVYLKNLFVPAEDLVGSDMALNYRNRVPVEDFSFACKDLEVLELIIQGPNDGWAPKELLDWDNDTVHDNDDLYDSDESDDDFCTIKPPTPPSTSPPPPSTSPPPVYELYEKVIEKLGMLPKLKQSGLRFSYQFRLKKSVKQK</sequence>
<proteinExistence type="predicted"/>
<dbReference type="Gene3D" id="3.80.10.10">
    <property type="entry name" value="Ribonuclease Inhibitor"/>
    <property type="match status" value="1"/>
</dbReference>
<protein>
    <submittedName>
        <fullName evidence="2">Uncharacterized protein</fullName>
    </submittedName>
</protein>
<feature type="compositionally biased region" description="Pro residues" evidence="1">
    <location>
        <begin position="368"/>
        <end position="386"/>
    </location>
</feature>
<feature type="region of interest" description="Disordered" evidence="1">
    <location>
        <begin position="366"/>
        <end position="386"/>
    </location>
</feature>
<dbReference type="SUPFAM" id="SSF52047">
    <property type="entry name" value="RNI-like"/>
    <property type="match status" value="1"/>
</dbReference>
<organism evidence="2 3">
    <name type="scientific">Dissophora globulifera</name>
    <dbReference type="NCBI Taxonomy" id="979702"/>
    <lineage>
        <taxon>Eukaryota</taxon>
        <taxon>Fungi</taxon>
        <taxon>Fungi incertae sedis</taxon>
        <taxon>Mucoromycota</taxon>
        <taxon>Mortierellomycotina</taxon>
        <taxon>Mortierellomycetes</taxon>
        <taxon>Mortierellales</taxon>
        <taxon>Mortierellaceae</taxon>
        <taxon>Dissophora</taxon>
    </lineage>
</organism>
<dbReference type="EMBL" id="JAAAIP010000042">
    <property type="protein sequence ID" value="KAG0328074.1"/>
    <property type="molecule type" value="Genomic_DNA"/>
</dbReference>